<dbReference type="AlphaFoldDB" id="A0A0L0DB65"/>
<dbReference type="eggNOG" id="ENOG502T1EX">
    <property type="taxonomic scope" value="Eukaryota"/>
</dbReference>
<sequence>MDDEEIELGVSSELVAVDDDDALPANVHPDAARSCSWVEAMAEETLLPGTGWYGVQQRVAPALDSALAGHLVQEQARQVALSLAGRAWRTAHARHLRFMPTLLEPPFMAHSVRSGLADAITADVLGALHTHRIGALYASAGRGGLIDDSRVAAGENAADAAAAVATYRDSVQRILVAGIDREWGRRLAAADAAADGDDDDDDEWQLDGLGELSRTHGVPLSRDEWEDRKSVHSARLRARILELQDELRIPSARDTAADDAAADDALADNDELVARVSELTQARSAQTKYEVLGEVLAALFARRASLNARLNAIPGPAETQAFSRGKLTELVGTSLPASFRQHLWAAAVPDADRASDEVARPGLARPGLARRNKRTLTPNIDALMRKAVTDIYDAELAELLPVPPDEPPPQPAASTGPLRETYLTRTCDVVNQLYVDGQEYTARFVLLAYPVITIFPHVDAPRNLARMVLEINRKSALSEAELAAHAAKAFALLENLDPMVFLHLKDVYNRRTFGASSASSSAISLMTASSAAALVRPWLEASFIGFLPHDMLLFVWDQLLLVGFHLYPLLTAALLAALKPLLLPATAPEAVVDVITRGLHSVFTVDVQQAFLKLYQDAYL</sequence>
<keyword evidence="3" id="KW-1185">Reference proteome</keyword>
<dbReference type="InterPro" id="IPR000195">
    <property type="entry name" value="Rab-GAP-TBC_dom"/>
</dbReference>
<dbReference type="EMBL" id="GL349456">
    <property type="protein sequence ID" value="KNC49569.1"/>
    <property type="molecule type" value="Genomic_DNA"/>
</dbReference>
<dbReference type="Proteomes" id="UP000054408">
    <property type="component" value="Unassembled WGS sequence"/>
</dbReference>
<feature type="domain" description="Rab-GAP TBC" evidence="1">
    <location>
        <begin position="334"/>
        <end position="563"/>
    </location>
</feature>
<organism evidence="2 3">
    <name type="scientific">Thecamonas trahens ATCC 50062</name>
    <dbReference type="NCBI Taxonomy" id="461836"/>
    <lineage>
        <taxon>Eukaryota</taxon>
        <taxon>Apusozoa</taxon>
        <taxon>Apusomonadida</taxon>
        <taxon>Apusomonadidae</taxon>
        <taxon>Thecamonas</taxon>
    </lineage>
</organism>
<accession>A0A0L0DB65</accession>
<gene>
    <name evidence="2" type="ORF">AMSG_05605</name>
</gene>
<evidence type="ECO:0000313" key="2">
    <source>
        <dbReference type="EMBL" id="KNC49569.1"/>
    </source>
</evidence>
<evidence type="ECO:0000313" key="3">
    <source>
        <dbReference type="Proteomes" id="UP000054408"/>
    </source>
</evidence>
<dbReference type="PROSITE" id="PS50086">
    <property type="entry name" value="TBC_RABGAP"/>
    <property type="match status" value="1"/>
</dbReference>
<name>A0A0L0DB65_THETB</name>
<dbReference type="GeneID" id="25564978"/>
<reference evidence="2 3" key="1">
    <citation type="submission" date="2010-05" db="EMBL/GenBank/DDBJ databases">
        <title>The Genome Sequence of Thecamonas trahens ATCC 50062.</title>
        <authorList>
            <consortium name="The Broad Institute Genome Sequencing Platform"/>
            <person name="Russ C."/>
            <person name="Cuomo C."/>
            <person name="Shea T."/>
            <person name="Young S.K."/>
            <person name="Zeng Q."/>
            <person name="Koehrsen M."/>
            <person name="Haas B."/>
            <person name="Borodovsky M."/>
            <person name="Guigo R."/>
            <person name="Alvarado L."/>
            <person name="Berlin A."/>
            <person name="Bochicchio J."/>
            <person name="Borenstein D."/>
            <person name="Chapman S."/>
            <person name="Chen Z."/>
            <person name="Freedman E."/>
            <person name="Gellesch M."/>
            <person name="Goldberg J."/>
            <person name="Griggs A."/>
            <person name="Gujja S."/>
            <person name="Heilman E."/>
            <person name="Heiman D."/>
            <person name="Hepburn T."/>
            <person name="Howarth C."/>
            <person name="Jen D."/>
            <person name="Larson L."/>
            <person name="Mehta T."/>
            <person name="Park D."/>
            <person name="Pearson M."/>
            <person name="Roberts A."/>
            <person name="Saif S."/>
            <person name="Shenoy N."/>
            <person name="Sisk P."/>
            <person name="Stolte C."/>
            <person name="Sykes S."/>
            <person name="Thomson T."/>
            <person name="Walk T."/>
            <person name="White J."/>
            <person name="Yandava C."/>
            <person name="Burger G."/>
            <person name="Gray M.W."/>
            <person name="Holland P.W.H."/>
            <person name="King N."/>
            <person name="Lang F.B.F."/>
            <person name="Roger A.J."/>
            <person name="Ruiz-Trillo I."/>
            <person name="Lander E."/>
            <person name="Nusbaum C."/>
        </authorList>
    </citation>
    <scope>NUCLEOTIDE SEQUENCE [LARGE SCALE GENOMIC DNA]</scope>
    <source>
        <strain evidence="2 3">ATCC 50062</strain>
    </source>
</reference>
<proteinExistence type="predicted"/>
<dbReference type="RefSeq" id="XP_013757678.1">
    <property type="nucleotide sequence ID" value="XM_013902224.1"/>
</dbReference>
<dbReference type="Gene3D" id="1.10.472.80">
    <property type="entry name" value="Ypt/Rab-GAP domain of gyp1p, domain 3"/>
    <property type="match status" value="1"/>
</dbReference>
<evidence type="ECO:0000259" key="1">
    <source>
        <dbReference type="PROSITE" id="PS50086"/>
    </source>
</evidence>
<protein>
    <recommendedName>
        <fullName evidence="1">Rab-GAP TBC domain-containing protein</fullName>
    </recommendedName>
</protein>